<keyword evidence="2" id="KW-1185">Reference proteome</keyword>
<dbReference type="GO" id="GO:0016740">
    <property type="term" value="F:transferase activity"/>
    <property type="evidence" value="ECO:0007669"/>
    <property type="project" value="UniProtKB-KW"/>
</dbReference>
<proteinExistence type="predicted"/>
<reference evidence="2" key="1">
    <citation type="submission" date="2018-11" db="EMBL/GenBank/DDBJ databases">
        <title>Comparative genomics of Parolsenella catena and Libanicoccus massiliensis: Reclassification of Libanicoccus massiliensis as Parolsenella massiliensis comb. nov.</title>
        <authorList>
            <person name="Sakamoto M."/>
            <person name="Ikeyama N."/>
            <person name="Murakami T."/>
            <person name="Mori H."/>
            <person name="Yuki M."/>
            <person name="Ohkuma M."/>
        </authorList>
    </citation>
    <scope>NUCLEOTIDE SEQUENCE [LARGE SCALE GENOMIC DNA]</scope>
    <source>
        <strain evidence="2">JCM 31932</strain>
    </source>
</reference>
<dbReference type="SUPFAM" id="SSF53448">
    <property type="entry name" value="Nucleotide-diphospho-sugar transferases"/>
    <property type="match status" value="1"/>
</dbReference>
<dbReference type="Gene3D" id="3.90.550.60">
    <property type="match status" value="1"/>
</dbReference>
<dbReference type="EMBL" id="AP019367">
    <property type="protein sequence ID" value="BBH50617.1"/>
    <property type="molecule type" value="Genomic_DNA"/>
</dbReference>
<accession>A0A3G9JYN1</accession>
<organism evidence="1 2">
    <name type="scientific">Parolsenella catena</name>
    <dbReference type="NCBI Taxonomy" id="2003188"/>
    <lineage>
        <taxon>Bacteria</taxon>
        <taxon>Bacillati</taxon>
        <taxon>Actinomycetota</taxon>
        <taxon>Coriobacteriia</taxon>
        <taxon>Coriobacteriales</taxon>
        <taxon>Atopobiaceae</taxon>
        <taxon>Parolsenella</taxon>
    </lineage>
</organism>
<dbReference type="KEGG" id="pcat:Pcatena_12040"/>
<sequence length="627" mass="71215">MRFKLANCLLGGDSVFENYPSMLYKTVSGTSSFQFVDNSLALCCGEFDFTTYFNALSITKWIEYTVAKTFYLHLEYKGSSFKLCQRFANSYDLDSQIVIDGEREARASDEWVSLDIQLNPIEFEVLHAFSIKTSGEVCLRNAYYFTDVDRSAIRNVELAIASTTFKKEDYIRKNIRLIRDGVLSSDEPIANHLTLHVVDNGRTLPAEDGDSNRIVIHQNPNVGGSGGFAYGMILAMEQSPKATHVLLMDDDVSVLPESFIRTFNLLSLLKDDYQDAFLSGAMMSLEEPNLRTEDLGFFTSTGNFSPLKPSGYMTNLHDVVETEAYTAPTDSWVDTKQQYAGWWYCAVPVSTIEKCGLPLPLFVRSDDAEYSLRCNPRFMTMNGICVWHNEFRYKYSAAVERYQVSRNTLICQATTGMAPLSDFLKEIHHEVQLDLKKFNYDDAALAVKGLEDFLRGPEFIKHPVAERRFIEANKEKEKLVPLEDLLHQARELGVDLENLSEWNLNCGGPRGKVEAAKDLITFNGQRFVDESKSRKGKVAVIDAAGWVYPSAEIRDVDTLIVVDMANKKGAIRHYDKERFKQVWSRYKKAAKEFKANKTHLYAKYAACRDELTSVGFWKKYLAEADSQ</sequence>
<evidence type="ECO:0000313" key="1">
    <source>
        <dbReference type="EMBL" id="BBH50617.1"/>
    </source>
</evidence>
<dbReference type="GeneID" id="88849340"/>
<protein>
    <submittedName>
        <fullName evidence="1">Galactofuranosyltransferase</fullName>
    </submittedName>
</protein>
<dbReference type="InterPro" id="IPR029044">
    <property type="entry name" value="Nucleotide-diphossugar_trans"/>
</dbReference>
<keyword evidence="1" id="KW-0808">Transferase</keyword>
<evidence type="ECO:0000313" key="2">
    <source>
        <dbReference type="Proteomes" id="UP000273154"/>
    </source>
</evidence>
<dbReference type="Proteomes" id="UP000273154">
    <property type="component" value="Chromosome"/>
</dbReference>
<gene>
    <name evidence="1" type="primary">rfbF_2</name>
    <name evidence="1" type="ORF">Pcatena_12040</name>
</gene>
<dbReference type="AlphaFoldDB" id="A0A3G9JYN1"/>
<dbReference type="RefSeq" id="WP_172596396.1">
    <property type="nucleotide sequence ID" value="NZ_AP019367.1"/>
</dbReference>
<name>A0A3G9JYN1_9ACTN</name>